<dbReference type="RefSeq" id="WP_093259254.1">
    <property type="nucleotide sequence ID" value="NZ_FNKK01000002.1"/>
</dbReference>
<accession>A0A1H1ERC9</accession>
<name>A0A1H1ERC9_9ACTN</name>
<proteinExistence type="predicted"/>
<evidence type="ECO:0008006" key="4">
    <source>
        <dbReference type="Google" id="ProtNLM"/>
    </source>
</evidence>
<reference evidence="2 3" key="1">
    <citation type="submission" date="2016-10" db="EMBL/GenBank/DDBJ databases">
        <authorList>
            <person name="de Groot N.N."/>
        </authorList>
    </citation>
    <scope>NUCLEOTIDE SEQUENCE [LARGE SCALE GENOMIC DNA]</scope>
    <source>
        <strain evidence="2 3">DSM 43794</strain>
    </source>
</reference>
<keyword evidence="1" id="KW-0472">Membrane</keyword>
<dbReference type="STRING" id="35622.SAMN04489764_2589"/>
<organism evidence="2 3">
    <name type="scientific">Thermostaphylospora chromogena</name>
    <dbReference type="NCBI Taxonomy" id="35622"/>
    <lineage>
        <taxon>Bacteria</taxon>
        <taxon>Bacillati</taxon>
        <taxon>Actinomycetota</taxon>
        <taxon>Actinomycetes</taxon>
        <taxon>Streptosporangiales</taxon>
        <taxon>Thermomonosporaceae</taxon>
        <taxon>Thermostaphylospora</taxon>
    </lineage>
</organism>
<keyword evidence="1" id="KW-1133">Transmembrane helix</keyword>
<dbReference type="EMBL" id="FNKK01000002">
    <property type="protein sequence ID" value="SDQ91114.1"/>
    <property type="molecule type" value="Genomic_DNA"/>
</dbReference>
<keyword evidence="3" id="KW-1185">Reference proteome</keyword>
<dbReference type="Pfam" id="PF11271">
    <property type="entry name" value="PorA"/>
    <property type="match status" value="1"/>
</dbReference>
<dbReference type="Proteomes" id="UP000217103">
    <property type="component" value="Unassembled WGS sequence"/>
</dbReference>
<evidence type="ECO:0000313" key="3">
    <source>
        <dbReference type="Proteomes" id="UP000217103"/>
    </source>
</evidence>
<gene>
    <name evidence="2" type="ORF">SAMN04489764_2589</name>
</gene>
<evidence type="ECO:0000256" key="1">
    <source>
        <dbReference type="SAM" id="Phobius"/>
    </source>
</evidence>
<protein>
    <recommendedName>
        <fullName evidence="4">DUF3068 domain-containing protein</fullName>
    </recommendedName>
</protein>
<dbReference type="InterPro" id="IPR021424">
    <property type="entry name" value="PorA"/>
</dbReference>
<dbReference type="AlphaFoldDB" id="A0A1H1ERC9"/>
<keyword evidence="1" id="KW-0812">Transmembrane</keyword>
<feature type="transmembrane region" description="Helical" evidence="1">
    <location>
        <begin position="279"/>
        <end position="301"/>
    </location>
</feature>
<evidence type="ECO:0000313" key="2">
    <source>
        <dbReference type="EMBL" id="SDQ91114.1"/>
    </source>
</evidence>
<sequence length="307" mass="33148">MRRVIGPVLLGLGAFLVVLAPLLRFQVADRLIAAPADHYGETRLEAPDARYFNVAEGEVETGTLAITVTTRGDVEASEGERVVWDQFTAVNDVTNDVPGISMKTFRGAFNKYTGAAVDCCDTAIDEEPVTVDGQVFLFPFGVEKKTYKVFNTNAGKAYDARFVGEDVVNGLRVYKFEQRVPPTVIDTVTVPASLMGMKGDGEVTLNRWYDGVNTYWVEPVSGTPVKQEQQRNEVLRDEDGVERNPALVATATYTPETVEEMVEKAIAAKDQITLLTSTLPLVLGAIGGVVLLAGAAATLIGGRAATR</sequence>
<dbReference type="OrthoDB" id="153031at2"/>